<accession>A0ABV8P5N7</accession>
<dbReference type="Proteomes" id="UP001595789">
    <property type="component" value="Unassembled WGS sequence"/>
</dbReference>
<evidence type="ECO:0000313" key="1">
    <source>
        <dbReference type="EMBL" id="MFC4210213.1"/>
    </source>
</evidence>
<keyword evidence="2" id="KW-1185">Reference proteome</keyword>
<name>A0ABV8P5N7_9SPHI</name>
<comment type="caution">
    <text evidence="1">The sequence shown here is derived from an EMBL/GenBank/DDBJ whole genome shotgun (WGS) entry which is preliminary data.</text>
</comment>
<evidence type="ECO:0000313" key="2">
    <source>
        <dbReference type="Proteomes" id="UP001595789"/>
    </source>
</evidence>
<dbReference type="InterPro" id="IPR027417">
    <property type="entry name" value="P-loop_NTPase"/>
</dbReference>
<sequence length="869" mass="101497">MTLALLSSTMNTNELISQLRKFVLIKSGLRNIDPAHCKTISEYIFKETKNYVSETTVKRFFGFAQVIHKFSLFTLNSLSQYVGFSDWESFCKDKQGQSENVDDVWTDLQIRCRAITEMSIIAKKNNSGVPFDATSNRSFLFNDFDYFLKNNYQFTTISAQPGQGKSILITHLVEHFFYGENAVYNNDIVLLINSGTINEIIQNDLSLKDWFRKEFKFGSLSDLNTHFKKNPTECKGRFILVVDGVDQFLSRNKYSKVFTDFLLSVEESDFLKIVLGLRVNNWVNMQPMISGSAFLTKAWYKGLFFDDEKGTNVPMLNNDEILYTLSRLEEKIILVKDVHPELLNQFRTPFWLQIYYKLKQENNTIRLNNYLLCIELINYFLENKIFLSKNSTEKIIILKELSNSISKGSVRQRVAKEKVLNSFALFPEAYDELIYGGILIEEKRLTTSIPTEIIRFLNDDIYTYFLFLQLKEKFSFKPDVHFFKEILTVYSEQSHLRSLMLNWSIRFCINRNEVQALKHIFKLPFTNDEKNSAFDFICDVAVFELNRSGSNFNSQTIDMHFIDIMVMGKIVSQHYKETIKIIAEKIVNEDVQIMLNVIECSICVVDMDEKGLSESMHLLKRYPKELYNLFPINPSDLLLFLSNNLSNKPNNGKSVFDKINVLQQQLDQSRPHTNDELTSVEIMCYRLAFVVLFTNKNYEACGRFIEAILRKYPKIFYLRSSVFSSYLLIILVQTYIKLNQNKKAKRIIQLLDKIIYENKRYFTPYIKSAYYICKANFLNHTHNYANALVEIEKGLESLKGHQFRILEISYRLLKIDILKHANSNECVNQTIRALLNYLSINNLSMPDFANVSGEDFDHMFKILKSYKHS</sequence>
<protein>
    <recommendedName>
        <fullName evidence="3">NACHT domain-containing protein</fullName>
    </recommendedName>
</protein>
<dbReference type="Gene3D" id="3.40.50.300">
    <property type="entry name" value="P-loop containing nucleotide triphosphate hydrolases"/>
    <property type="match status" value="1"/>
</dbReference>
<dbReference type="RefSeq" id="WP_378981788.1">
    <property type="nucleotide sequence ID" value="NZ_JBHSBW010000007.1"/>
</dbReference>
<reference evidence="2" key="1">
    <citation type="journal article" date="2019" name="Int. J. Syst. Evol. Microbiol.">
        <title>The Global Catalogue of Microorganisms (GCM) 10K type strain sequencing project: providing services to taxonomists for standard genome sequencing and annotation.</title>
        <authorList>
            <consortium name="The Broad Institute Genomics Platform"/>
            <consortium name="The Broad Institute Genome Sequencing Center for Infectious Disease"/>
            <person name="Wu L."/>
            <person name="Ma J."/>
        </authorList>
    </citation>
    <scope>NUCLEOTIDE SEQUENCE [LARGE SCALE GENOMIC DNA]</scope>
    <source>
        <strain evidence="2">CCM 8691</strain>
    </source>
</reference>
<proteinExistence type="predicted"/>
<dbReference type="EMBL" id="JBHSBW010000007">
    <property type="protein sequence ID" value="MFC4210213.1"/>
    <property type="molecule type" value="Genomic_DNA"/>
</dbReference>
<evidence type="ECO:0008006" key="3">
    <source>
        <dbReference type="Google" id="ProtNLM"/>
    </source>
</evidence>
<organism evidence="1 2">
    <name type="scientific">Pedobacter lithocola</name>
    <dbReference type="NCBI Taxonomy" id="1908239"/>
    <lineage>
        <taxon>Bacteria</taxon>
        <taxon>Pseudomonadati</taxon>
        <taxon>Bacteroidota</taxon>
        <taxon>Sphingobacteriia</taxon>
        <taxon>Sphingobacteriales</taxon>
        <taxon>Sphingobacteriaceae</taxon>
        <taxon>Pedobacter</taxon>
    </lineage>
</organism>
<gene>
    <name evidence="1" type="ORF">ACFOWA_03410</name>
</gene>